<dbReference type="EMBL" id="CP091430">
    <property type="protein sequence ID" value="UVI28128.1"/>
    <property type="molecule type" value="Genomic_DNA"/>
</dbReference>
<keyword evidence="4" id="KW-1185">Reference proteome</keyword>
<feature type="domain" description="LysM" evidence="2">
    <location>
        <begin position="419"/>
        <end position="462"/>
    </location>
</feature>
<reference evidence="3" key="1">
    <citation type="submission" date="2022-01" db="EMBL/GenBank/DDBJ databases">
        <title>Paenibacillus spongiae sp. nov., isolated from marine sponge.</title>
        <authorList>
            <person name="Li Z."/>
            <person name="Zhang M."/>
        </authorList>
    </citation>
    <scope>NUCLEOTIDE SEQUENCE</scope>
    <source>
        <strain evidence="3">PHS-Z3</strain>
    </source>
</reference>
<dbReference type="Pfam" id="PF20918">
    <property type="entry name" value="SPOCS_spoVID-N"/>
    <property type="match status" value="1"/>
</dbReference>
<dbReference type="PROSITE" id="PS51782">
    <property type="entry name" value="LYSM"/>
    <property type="match status" value="1"/>
</dbReference>
<sequence length="463" mass="52694">MSNYTSGLRFDVYERVHLPEDVAGIDELEEIELVPRIQIVQQGEQVLLKGHLLLSGLYRTQNERSESQSLEHWIPVEITLPLNRVNRLDDISVEIDNFDVDLLSARTLNITGVLSLLGIEVEQPRETESWREEPFTVVHRREPGEAEHLSAELEEEQDESPHEAVAGAEGYVIDPSQSFQETFAREYAQQVDAQRAADELEERQAEERRLEEQRELEAAYMLELAEQERREAYLIETAERERAQAAQREREAAELLERESAAYETMLREAAEQKSSSPEPAGVQAGQMQERNYEIDQLVNVIEASGQESSDANFDSAFQEAEQQAYGDISPIEAEPARKEMQVVLGSKPASDETAQPAAGVGFRSLLQSSKREQEARAVAEESAQRAAEEAKRSTGDEIEWKTLFLSRTSDDNSFRKVRICIVQREETLEHIAIRYHLQPRELALYNRLTDQNIAEGQVLYIP</sequence>
<feature type="region of interest" description="Disordered" evidence="1">
    <location>
        <begin position="269"/>
        <end position="290"/>
    </location>
</feature>
<protein>
    <submittedName>
        <fullName evidence="3">LysM peptidoglycan-binding domain-containing protein</fullName>
    </submittedName>
</protein>
<dbReference type="Pfam" id="PF01476">
    <property type="entry name" value="LysM"/>
    <property type="match status" value="1"/>
</dbReference>
<evidence type="ECO:0000256" key="1">
    <source>
        <dbReference type="SAM" id="MobiDB-lite"/>
    </source>
</evidence>
<evidence type="ECO:0000313" key="4">
    <source>
        <dbReference type="Proteomes" id="UP001057877"/>
    </source>
</evidence>
<dbReference type="RefSeq" id="WP_258384215.1">
    <property type="nucleotide sequence ID" value="NZ_CP091430.1"/>
</dbReference>
<dbReference type="SMART" id="SM00257">
    <property type="entry name" value="LysM"/>
    <property type="match status" value="1"/>
</dbReference>
<dbReference type="SUPFAM" id="SSF54106">
    <property type="entry name" value="LysM domain"/>
    <property type="match status" value="1"/>
</dbReference>
<dbReference type="Gene3D" id="3.10.350.10">
    <property type="entry name" value="LysM domain"/>
    <property type="match status" value="1"/>
</dbReference>
<name>A0ABY5S5W2_9BACL</name>
<accession>A0ABY5S5W2</accession>
<gene>
    <name evidence="3" type="ORF">L1F29_22070</name>
</gene>
<dbReference type="InterPro" id="IPR018392">
    <property type="entry name" value="LysM"/>
</dbReference>
<dbReference type="InterPro" id="IPR036779">
    <property type="entry name" value="LysM_dom_sf"/>
</dbReference>
<organism evidence="3 4">
    <name type="scientific">Paenibacillus spongiae</name>
    <dbReference type="NCBI Taxonomy" id="2909671"/>
    <lineage>
        <taxon>Bacteria</taxon>
        <taxon>Bacillati</taxon>
        <taxon>Bacillota</taxon>
        <taxon>Bacilli</taxon>
        <taxon>Bacillales</taxon>
        <taxon>Paenibacillaceae</taxon>
        <taxon>Paenibacillus</taxon>
    </lineage>
</organism>
<evidence type="ECO:0000313" key="3">
    <source>
        <dbReference type="EMBL" id="UVI28128.1"/>
    </source>
</evidence>
<evidence type="ECO:0000259" key="2">
    <source>
        <dbReference type="PROSITE" id="PS51782"/>
    </source>
</evidence>
<proteinExistence type="predicted"/>
<dbReference type="Proteomes" id="UP001057877">
    <property type="component" value="Chromosome"/>
</dbReference>
<dbReference type="InterPro" id="IPR048862">
    <property type="entry name" value="SPOCS_spoVID_N"/>
</dbReference>